<dbReference type="CDD" id="cd02440">
    <property type="entry name" value="AdoMet_MTases"/>
    <property type="match status" value="1"/>
</dbReference>
<reference evidence="6" key="1">
    <citation type="submission" date="2020-05" db="EMBL/GenBank/DDBJ databases">
        <authorList>
            <person name="Chiriac C."/>
            <person name="Salcher M."/>
            <person name="Ghai R."/>
            <person name="Kavagutti S V."/>
        </authorList>
    </citation>
    <scope>NUCLEOTIDE SEQUENCE</scope>
</reference>
<dbReference type="InterPro" id="IPR006027">
    <property type="entry name" value="NusB_RsmB_TIM44"/>
</dbReference>
<evidence type="ECO:0000259" key="5">
    <source>
        <dbReference type="PROSITE" id="PS51686"/>
    </source>
</evidence>
<organism evidence="6">
    <name type="scientific">freshwater metagenome</name>
    <dbReference type="NCBI Taxonomy" id="449393"/>
    <lineage>
        <taxon>unclassified sequences</taxon>
        <taxon>metagenomes</taxon>
        <taxon>ecological metagenomes</taxon>
    </lineage>
</organism>
<protein>
    <submittedName>
        <fullName evidence="6">Unannotated protein</fullName>
    </submittedName>
</protein>
<keyword evidence="2" id="KW-0808">Transferase</keyword>
<evidence type="ECO:0000256" key="3">
    <source>
        <dbReference type="ARBA" id="ARBA00022691"/>
    </source>
</evidence>
<dbReference type="Pfam" id="PF01029">
    <property type="entry name" value="NusB"/>
    <property type="match status" value="1"/>
</dbReference>
<dbReference type="InterPro" id="IPR049560">
    <property type="entry name" value="MeTrfase_RsmB-F_NOP2_cat"/>
</dbReference>
<dbReference type="InterPro" id="IPR035926">
    <property type="entry name" value="NusB-like_sf"/>
</dbReference>
<evidence type="ECO:0000313" key="6">
    <source>
        <dbReference type="EMBL" id="CAB4560785.1"/>
    </source>
</evidence>
<dbReference type="Pfam" id="PF01189">
    <property type="entry name" value="Methyltr_RsmB-F"/>
    <property type="match status" value="1"/>
</dbReference>
<dbReference type="Gene3D" id="3.40.50.150">
    <property type="entry name" value="Vaccinia Virus protein VP39"/>
    <property type="match status" value="1"/>
</dbReference>
<proteinExistence type="predicted"/>
<evidence type="ECO:0000256" key="2">
    <source>
        <dbReference type="ARBA" id="ARBA00022679"/>
    </source>
</evidence>
<name>A0A6J6DC19_9ZZZZ</name>
<dbReference type="GO" id="GO:0001510">
    <property type="term" value="P:RNA methylation"/>
    <property type="evidence" value="ECO:0007669"/>
    <property type="project" value="InterPro"/>
</dbReference>
<feature type="domain" description="SAM-dependent MTase RsmB/NOP-type" evidence="5">
    <location>
        <begin position="178"/>
        <end position="455"/>
    </location>
</feature>
<dbReference type="GO" id="GO:0008173">
    <property type="term" value="F:RNA methyltransferase activity"/>
    <property type="evidence" value="ECO:0007669"/>
    <property type="project" value="InterPro"/>
</dbReference>
<dbReference type="GO" id="GO:0006355">
    <property type="term" value="P:regulation of DNA-templated transcription"/>
    <property type="evidence" value="ECO:0007669"/>
    <property type="project" value="InterPro"/>
</dbReference>
<dbReference type="PANTHER" id="PTHR22807">
    <property type="entry name" value="NOP2 YEAST -RELATED NOL1/NOP2/FMU SUN DOMAIN-CONTAINING"/>
    <property type="match status" value="1"/>
</dbReference>
<evidence type="ECO:0000256" key="4">
    <source>
        <dbReference type="ARBA" id="ARBA00022884"/>
    </source>
</evidence>
<dbReference type="PANTHER" id="PTHR22807:SF53">
    <property type="entry name" value="RIBOSOMAL RNA SMALL SUBUNIT METHYLTRANSFERASE B-RELATED"/>
    <property type="match status" value="1"/>
</dbReference>
<dbReference type="SUPFAM" id="SSF48013">
    <property type="entry name" value="NusB-like"/>
    <property type="match status" value="1"/>
</dbReference>
<dbReference type="AlphaFoldDB" id="A0A6J6DC19"/>
<evidence type="ECO:0000256" key="1">
    <source>
        <dbReference type="ARBA" id="ARBA00022603"/>
    </source>
</evidence>
<dbReference type="InterPro" id="IPR029063">
    <property type="entry name" value="SAM-dependent_MTases_sf"/>
</dbReference>
<dbReference type="PRINTS" id="PR02008">
    <property type="entry name" value="RCMTFAMILY"/>
</dbReference>
<keyword evidence="1" id="KW-0489">Methyltransferase</keyword>
<accession>A0A6J6DC19</accession>
<dbReference type="PROSITE" id="PS51686">
    <property type="entry name" value="SAM_MT_RSMB_NOP"/>
    <property type="match status" value="1"/>
</dbReference>
<dbReference type="InterPro" id="IPR023267">
    <property type="entry name" value="RCMT"/>
</dbReference>
<dbReference type="Gene3D" id="1.10.940.10">
    <property type="entry name" value="NusB-like"/>
    <property type="match status" value="1"/>
</dbReference>
<dbReference type="EMBL" id="CAEZTE010000019">
    <property type="protein sequence ID" value="CAB4560785.1"/>
    <property type="molecule type" value="Genomic_DNA"/>
</dbReference>
<sequence>MNSFVALIIERVCILGKPKPNQSRLIAYELVSQVNRQGAYANLRLPELLSNSKMEQSDRAFTTELAYGTLRMQGKHDYIASKYLDRSIDEVDPKIVDLIRIGIHQITQMRVPNHAAVSETVEVAKFVAGESKASYVNAILRKVTSEEASITEIQDLPVIQRLSIEYSHPEWIVSSFYDCLKDWQEVEELLRSNNLPAAPDLVCWPGKSTINEIESLGGVKILGIPNGFNVPIIPSEFPPVLERIVGVQDRGSQLVVENFLATAENNQKWLDLCAGPGGKAAYLYNWIKVNHPESKFIANEINPTRAELVKRVTNNNDVLVNDGTKPDNFLDKYDRILIDAPCTGLGALRRRPEARWRKSVVNLKELVTLQRNLLSSAYSLLNPNGMIAYVTCSPHLAETKGQVIDFLGSHPDMKLVPMQSLMLENKSGVQEDGTMQLWTHKNQSDAMFMALFKKEV</sequence>
<gene>
    <name evidence="6" type="ORF">UFOPK1599_00548</name>
</gene>
<keyword evidence="4" id="KW-0694">RNA-binding</keyword>
<dbReference type="GO" id="GO:0003723">
    <property type="term" value="F:RNA binding"/>
    <property type="evidence" value="ECO:0007669"/>
    <property type="project" value="UniProtKB-KW"/>
</dbReference>
<dbReference type="SUPFAM" id="SSF53335">
    <property type="entry name" value="S-adenosyl-L-methionine-dependent methyltransferases"/>
    <property type="match status" value="1"/>
</dbReference>
<dbReference type="InterPro" id="IPR001678">
    <property type="entry name" value="MeTrfase_RsmB-F_NOP2_dom"/>
</dbReference>
<keyword evidence="3" id="KW-0949">S-adenosyl-L-methionine</keyword>